<evidence type="ECO:0000256" key="15">
    <source>
        <dbReference type="PIRSR" id="PIRSR000350-4"/>
    </source>
</evidence>
<comment type="caution">
    <text evidence="19">The sequence shown here is derived from an EMBL/GenBank/DDBJ whole genome shotgun (WGS) entry which is preliminary data.</text>
</comment>
<protein>
    <recommendedName>
        <fullName evidence="4 16">Dihydrolipoyl dehydrogenase</fullName>
        <ecNumber evidence="3 16">1.8.1.4</ecNumber>
    </recommendedName>
</protein>
<evidence type="ECO:0000313" key="20">
    <source>
        <dbReference type="Proteomes" id="UP000243589"/>
    </source>
</evidence>
<dbReference type="InterPro" id="IPR050151">
    <property type="entry name" value="Class-I_Pyr_Nuc-Dis_Oxidored"/>
</dbReference>
<keyword evidence="6 16" id="KW-0285">Flavoprotein</keyword>
<evidence type="ECO:0000256" key="13">
    <source>
        <dbReference type="PIRSR" id="PIRSR000350-2"/>
    </source>
</evidence>
<organism evidence="19 20">
    <name type="scientific">Brevibacterium ravenspurgense</name>
    <dbReference type="NCBI Taxonomy" id="479117"/>
    <lineage>
        <taxon>Bacteria</taxon>
        <taxon>Bacillati</taxon>
        <taxon>Actinomycetota</taxon>
        <taxon>Actinomycetes</taxon>
        <taxon>Micrococcales</taxon>
        <taxon>Brevibacteriaceae</taxon>
        <taxon>Brevibacterium</taxon>
    </lineage>
</organism>
<name>A0A150H820_9MICO</name>
<evidence type="ECO:0000256" key="9">
    <source>
        <dbReference type="ARBA" id="ARBA00023027"/>
    </source>
</evidence>
<reference evidence="19 20" key="1">
    <citation type="submission" date="2016-01" db="EMBL/GenBank/DDBJ databases">
        <title>Use of Whole Genome Sequencing to ascertain that Brevibacterium massiliense (Roux, Raoult 2009) is a later heterotypic synonym of Brevibacterium ravenspurgense (Mages 2008).</title>
        <authorList>
            <person name="Bernier A.-M."/>
            <person name="Burdz T."/>
            <person name="Huynh C."/>
            <person name="Pachecho A.L."/>
            <person name="Wiebe D."/>
            <person name="Bonner C."/>
            <person name="Bernard K."/>
        </authorList>
    </citation>
    <scope>NUCLEOTIDE SEQUENCE [LARGE SCALE GENOMIC DNA]</scope>
    <source>
        <strain evidence="19 20">CCUG56047</strain>
    </source>
</reference>
<gene>
    <name evidence="19" type="primary">lpd</name>
    <name evidence="19" type="ORF">Bravens_01291</name>
</gene>
<dbReference type="InterPro" id="IPR004099">
    <property type="entry name" value="Pyr_nucl-diS_OxRdtase_dimer"/>
</dbReference>
<feature type="binding site" evidence="14">
    <location>
        <position position="203"/>
    </location>
    <ligand>
        <name>NAD(+)</name>
        <dbReference type="ChEBI" id="CHEBI:57540"/>
    </ligand>
</feature>
<feature type="binding site" evidence="14">
    <location>
        <begin position="180"/>
        <end position="187"/>
    </location>
    <ligand>
        <name>NAD(+)</name>
        <dbReference type="ChEBI" id="CHEBI:57540"/>
    </ligand>
</feature>
<dbReference type="InterPro" id="IPR016156">
    <property type="entry name" value="FAD/NAD-linked_Rdtase_dimer_sf"/>
</dbReference>
<dbReference type="GO" id="GO:0050660">
    <property type="term" value="F:flavin adenine dinucleotide binding"/>
    <property type="evidence" value="ECO:0007669"/>
    <property type="project" value="InterPro"/>
</dbReference>
<comment type="catalytic activity">
    <reaction evidence="12 16">
        <text>N(6)-[(R)-dihydrolipoyl]-L-lysyl-[protein] + NAD(+) = N(6)-[(R)-lipoyl]-L-lysyl-[protein] + NADH + H(+)</text>
        <dbReference type="Rhea" id="RHEA:15045"/>
        <dbReference type="Rhea" id="RHEA-COMP:10474"/>
        <dbReference type="Rhea" id="RHEA-COMP:10475"/>
        <dbReference type="ChEBI" id="CHEBI:15378"/>
        <dbReference type="ChEBI" id="CHEBI:57540"/>
        <dbReference type="ChEBI" id="CHEBI:57945"/>
        <dbReference type="ChEBI" id="CHEBI:83099"/>
        <dbReference type="ChEBI" id="CHEBI:83100"/>
        <dbReference type="EC" id="1.8.1.4"/>
    </reaction>
</comment>
<keyword evidence="7 14" id="KW-0274">FAD</keyword>
<evidence type="ECO:0000256" key="12">
    <source>
        <dbReference type="ARBA" id="ARBA00049187"/>
    </source>
</evidence>
<evidence type="ECO:0000256" key="14">
    <source>
        <dbReference type="PIRSR" id="PIRSR000350-3"/>
    </source>
</evidence>
<proteinExistence type="inferred from homology"/>
<evidence type="ECO:0000256" key="8">
    <source>
        <dbReference type="ARBA" id="ARBA00023002"/>
    </source>
</evidence>
<dbReference type="PIRSF" id="PIRSF000350">
    <property type="entry name" value="Mercury_reductase_MerA"/>
    <property type="match status" value="1"/>
</dbReference>
<comment type="miscellaneous">
    <text evidence="16">The active site is a redox-active disulfide bond.</text>
</comment>
<dbReference type="NCBIfam" id="TIGR01350">
    <property type="entry name" value="lipoamide_DH"/>
    <property type="match status" value="1"/>
</dbReference>
<feature type="binding site" evidence="14">
    <location>
        <position position="307"/>
    </location>
    <ligand>
        <name>FAD</name>
        <dbReference type="ChEBI" id="CHEBI:57692"/>
    </ligand>
</feature>
<dbReference type="SUPFAM" id="SSF55424">
    <property type="entry name" value="FAD/NAD-linked reductases, dimerisation (C-terminal) domain"/>
    <property type="match status" value="1"/>
</dbReference>
<comment type="similarity">
    <text evidence="2 16">Belongs to the class-I pyridine nucleotide-disulfide oxidoreductase family.</text>
</comment>
<feature type="binding site" evidence="14">
    <location>
        <position position="267"/>
    </location>
    <ligand>
        <name>NAD(+)</name>
        <dbReference type="ChEBI" id="CHEBI:57540"/>
    </ligand>
</feature>
<evidence type="ECO:0000256" key="5">
    <source>
        <dbReference type="ARBA" id="ARBA00022490"/>
    </source>
</evidence>
<feature type="domain" description="Pyridine nucleotide-disulphide oxidoreductase dimerisation" evidence="17">
    <location>
        <begin position="342"/>
        <end position="451"/>
    </location>
</feature>
<keyword evidence="11 16" id="KW-0676">Redox-active center</keyword>
<evidence type="ECO:0000256" key="6">
    <source>
        <dbReference type="ARBA" id="ARBA00022630"/>
    </source>
</evidence>
<dbReference type="PROSITE" id="PS00076">
    <property type="entry name" value="PYRIDINE_REDOX_1"/>
    <property type="match status" value="1"/>
</dbReference>
<feature type="active site" description="Proton acceptor" evidence="13">
    <location>
        <position position="440"/>
    </location>
</feature>
<keyword evidence="5" id="KW-0963">Cytoplasm</keyword>
<dbReference type="AlphaFoldDB" id="A0A150H820"/>
<feature type="disulfide bond" description="Redox-active" evidence="15">
    <location>
        <begin position="45"/>
        <end position="50"/>
    </location>
</feature>
<feature type="binding site" evidence="14">
    <location>
        <position position="54"/>
    </location>
    <ligand>
        <name>FAD</name>
        <dbReference type="ChEBI" id="CHEBI:57692"/>
    </ligand>
</feature>
<evidence type="ECO:0000256" key="10">
    <source>
        <dbReference type="ARBA" id="ARBA00023157"/>
    </source>
</evidence>
<keyword evidence="14" id="KW-0547">Nucleotide-binding</keyword>
<accession>A0A150H820</accession>
<dbReference type="Gene3D" id="3.30.390.30">
    <property type="match status" value="1"/>
</dbReference>
<evidence type="ECO:0000256" key="11">
    <source>
        <dbReference type="ARBA" id="ARBA00023284"/>
    </source>
</evidence>
<dbReference type="GO" id="GO:0005737">
    <property type="term" value="C:cytoplasm"/>
    <property type="evidence" value="ECO:0007669"/>
    <property type="project" value="UniProtKB-SubCell"/>
</dbReference>
<feature type="binding site" evidence="14">
    <location>
        <position position="117"/>
    </location>
    <ligand>
        <name>FAD</name>
        <dbReference type="ChEBI" id="CHEBI:57692"/>
    </ligand>
</feature>
<dbReference type="PANTHER" id="PTHR22912:SF217">
    <property type="entry name" value="DIHYDROLIPOYL DEHYDROGENASE"/>
    <property type="match status" value="1"/>
</dbReference>
<dbReference type="Pfam" id="PF02852">
    <property type="entry name" value="Pyr_redox_dim"/>
    <property type="match status" value="1"/>
</dbReference>
<dbReference type="EMBL" id="LQQC01000010">
    <property type="protein sequence ID" value="KXZ58253.1"/>
    <property type="molecule type" value="Genomic_DNA"/>
</dbReference>
<dbReference type="Gene3D" id="3.50.50.60">
    <property type="entry name" value="FAD/NAD(P)-binding domain"/>
    <property type="match status" value="2"/>
</dbReference>
<dbReference type="InterPro" id="IPR001100">
    <property type="entry name" value="Pyr_nuc-diS_OxRdtase"/>
</dbReference>
<dbReference type="InterPro" id="IPR006258">
    <property type="entry name" value="Lipoamide_DH"/>
</dbReference>
<evidence type="ECO:0000256" key="3">
    <source>
        <dbReference type="ARBA" id="ARBA00012608"/>
    </source>
</evidence>
<sequence>MSDSQNNYDLIVLGGGTAGYAAALRATQLDMKVALIERDKVGGTCLHRGCVPTKALLHVAEVADSTREASVFGIDATLNNINVEDVLKFKSGITDKNHKGLQGLIKMAGIDTVIGEGKLTGKDTVTVSTDEGDVELTGKNIVLATGSTSRTLGIEIGGNVLTSTEALNLDRVPKSAIVLGGGVIGVEFASIWNSFGSDVTIVEGLPNLVANEDASVSKGLERAFKKRKIKQKLGVFFKEVEQTSDGVKVSLEDGTELEAEVLLVAVGRGPVTEGFGFEEQGVKLDRGFVTTNERLHTGVGNIYAAGDIVPGLQLAHRSFAHGIFIAEEIAGKNPAPLDETGVPRITYCDPEIFSVGLTEKKAAEKYGEDKIEKVEFPLAGNAKSAILNTQGFIKIIREKDGPIVGVHGLGARLSEQAGEAQLIVNWEAFPEEVASLIHGHPTQNEAIGEAALALAGKPLHFR</sequence>
<keyword evidence="8 16" id="KW-0560">Oxidoreductase</keyword>
<dbReference type="InterPro" id="IPR012999">
    <property type="entry name" value="Pyr_OxRdtase_I_AS"/>
</dbReference>
<dbReference type="GO" id="GO:0006103">
    <property type="term" value="P:2-oxoglutarate metabolic process"/>
    <property type="evidence" value="ECO:0007669"/>
    <property type="project" value="TreeGrafter"/>
</dbReference>
<dbReference type="PRINTS" id="PR00411">
    <property type="entry name" value="PNDRDTASEI"/>
</dbReference>
<evidence type="ECO:0000256" key="1">
    <source>
        <dbReference type="ARBA" id="ARBA00004496"/>
    </source>
</evidence>
<keyword evidence="20" id="KW-1185">Reference proteome</keyword>
<evidence type="ECO:0000256" key="2">
    <source>
        <dbReference type="ARBA" id="ARBA00007532"/>
    </source>
</evidence>
<dbReference type="InterPro" id="IPR036188">
    <property type="entry name" value="FAD/NAD-bd_sf"/>
</dbReference>
<evidence type="ECO:0000259" key="17">
    <source>
        <dbReference type="Pfam" id="PF02852"/>
    </source>
</evidence>
<evidence type="ECO:0000256" key="7">
    <source>
        <dbReference type="ARBA" id="ARBA00022827"/>
    </source>
</evidence>
<dbReference type="Pfam" id="PF07992">
    <property type="entry name" value="Pyr_redox_2"/>
    <property type="match status" value="1"/>
</dbReference>
<evidence type="ECO:0000313" key="19">
    <source>
        <dbReference type="EMBL" id="KXZ58253.1"/>
    </source>
</evidence>
<keyword evidence="9 14" id="KW-0520">NAD</keyword>
<dbReference type="GO" id="GO:0004148">
    <property type="term" value="F:dihydrolipoyl dehydrogenase (NADH) activity"/>
    <property type="evidence" value="ECO:0007669"/>
    <property type="project" value="UniProtKB-EC"/>
</dbReference>
<dbReference type="EC" id="1.8.1.4" evidence="3 16"/>
<keyword evidence="10" id="KW-1015">Disulfide bond</keyword>
<evidence type="ECO:0000256" key="4">
    <source>
        <dbReference type="ARBA" id="ARBA00016961"/>
    </source>
</evidence>
<evidence type="ECO:0000256" key="16">
    <source>
        <dbReference type="RuleBase" id="RU003692"/>
    </source>
</evidence>
<dbReference type="SUPFAM" id="SSF51905">
    <property type="entry name" value="FAD/NAD(P)-binding domain"/>
    <property type="match status" value="1"/>
</dbReference>
<comment type="cofactor">
    <cofactor evidence="14 16">
        <name>FAD</name>
        <dbReference type="ChEBI" id="CHEBI:57692"/>
    </cofactor>
    <text evidence="14 16">Binds 1 FAD per subunit.</text>
</comment>
<dbReference type="RefSeq" id="WP_062021511.1">
    <property type="nucleotide sequence ID" value="NZ_JAKRCZ010000001.1"/>
</dbReference>
<comment type="subcellular location">
    <subcellularLocation>
        <location evidence="1">Cytoplasm</location>
    </subcellularLocation>
</comment>
<dbReference type="PRINTS" id="PR00368">
    <property type="entry name" value="FADPNR"/>
</dbReference>
<feature type="domain" description="FAD/NAD(P)-binding" evidence="18">
    <location>
        <begin position="8"/>
        <end position="322"/>
    </location>
</feature>
<dbReference type="PANTHER" id="PTHR22912">
    <property type="entry name" value="DISULFIDE OXIDOREDUCTASE"/>
    <property type="match status" value="1"/>
</dbReference>
<dbReference type="InterPro" id="IPR023753">
    <property type="entry name" value="FAD/NAD-binding_dom"/>
</dbReference>
<dbReference type="PATRIC" id="fig|479117.4.peg.1286"/>
<dbReference type="Proteomes" id="UP000243589">
    <property type="component" value="Unassembled WGS sequence"/>
</dbReference>
<evidence type="ECO:0000259" key="18">
    <source>
        <dbReference type="Pfam" id="PF07992"/>
    </source>
</evidence>
<feature type="binding site" evidence="14">
    <location>
        <begin position="145"/>
        <end position="147"/>
    </location>
    <ligand>
        <name>FAD</name>
        <dbReference type="ChEBI" id="CHEBI:57692"/>
    </ligand>
</feature>